<feature type="compositionally biased region" description="Polar residues" evidence="8">
    <location>
        <begin position="2018"/>
        <end position="2036"/>
    </location>
</feature>
<keyword evidence="3" id="KW-0732">Signal</keyword>
<dbReference type="CDD" id="cd00054">
    <property type="entry name" value="EGF_CA"/>
    <property type="match status" value="2"/>
</dbReference>
<dbReference type="InterPro" id="IPR000152">
    <property type="entry name" value="EGF-type_Asp/Asn_hydroxyl_site"/>
</dbReference>
<dbReference type="SUPFAM" id="SSF57196">
    <property type="entry name" value="EGF/Laminin"/>
    <property type="match status" value="2"/>
</dbReference>
<evidence type="ECO:0000256" key="5">
    <source>
        <dbReference type="ARBA" id="ARBA00023157"/>
    </source>
</evidence>
<dbReference type="EMBL" id="CDMZ01002796">
    <property type="protein sequence ID" value="CEM43935.1"/>
    <property type="molecule type" value="Genomic_DNA"/>
</dbReference>
<dbReference type="PANTHER" id="PTHR19325">
    <property type="entry name" value="COMPLEMENT COMPONENT-RELATED SUSHI DOMAIN-CONTAINING"/>
    <property type="match status" value="1"/>
</dbReference>
<feature type="disulfide bond" evidence="7">
    <location>
        <begin position="1077"/>
        <end position="1086"/>
    </location>
</feature>
<evidence type="ECO:0000256" key="1">
    <source>
        <dbReference type="ARBA" id="ARBA00022536"/>
    </source>
</evidence>
<dbReference type="InterPro" id="IPR018097">
    <property type="entry name" value="EGF_Ca-bd_CS"/>
</dbReference>
<dbReference type="PhylomeDB" id="A0A0G4HIU4"/>
<reference evidence="11" key="1">
    <citation type="submission" date="2014-11" db="EMBL/GenBank/DDBJ databases">
        <authorList>
            <person name="Otto D Thomas"/>
            <person name="Naeem Raeece"/>
        </authorList>
    </citation>
    <scope>NUCLEOTIDE SEQUENCE</scope>
</reference>
<evidence type="ECO:0000259" key="9">
    <source>
        <dbReference type="PROSITE" id="PS50026"/>
    </source>
</evidence>
<feature type="domain" description="Sushi" evidence="10">
    <location>
        <begin position="1860"/>
        <end position="1934"/>
    </location>
</feature>
<dbReference type="InterPro" id="IPR049883">
    <property type="entry name" value="NOTCH1_EGF-like"/>
</dbReference>
<feature type="domain" description="EGF-like" evidence="9">
    <location>
        <begin position="2231"/>
        <end position="2273"/>
    </location>
</feature>
<dbReference type="InterPro" id="IPR000436">
    <property type="entry name" value="Sushi_SCR_CCP_dom"/>
</dbReference>
<evidence type="ECO:0000256" key="3">
    <source>
        <dbReference type="ARBA" id="ARBA00022729"/>
    </source>
</evidence>
<evidence type="ECO:0000256" key="8">
    <source>
        <dbReference type="SAM" id="MobiDB-lite"/>
    </source>
</evidence>
<feature type="domain" description="Sushi" evidence="10">
    <location>
        <begin position="1560"/>
        <end position="1634"/>
    </location>
</feature>
<evidence type="ECO:0000256" key="4">
    <source>
        <dbReference type="ARBA" id="ARBA00022737"/>
    </source>
</evidence>
<evidence type="ECO:0008006" key="12">
    <source>
        <dbReference type="Google" id="ProtNLM"/>
    </source>
</evidence>
<dbReference type="InterPro" id="IPR001881">
    <property type="entry name" value="EGF-like_Ca-bd_dom"/>
</dbReference>
<evidence type="ECO:0000313" key="11">
    <source>
        <dbReference type="EMBL" id="CEM43935.1"/>
    </source>
</evidence>
<dbReference type="PROSITE" id="PS01186">
    <property type="entry name" value="EGF_2"/>
    <property type="match status" value="2"/>
</dbReference>
<evidence type="ECO:0000256" key="2">
    <source>
        <dbReference type="ARBA" id="ARBA00022659"/>
    </source>
</evidence>
<dbReference type="InterPro" id="IPR050350">
    <property type="entry name" value="Compl-Cell_Adhes-Reg"/>
</dbReference>
<name>A0A0G4HIU4_9ALVE</name>
<sequence length="2370" mass="247465">MSWRYQTAVGVAYHAGENPPQGAFDGLSDSPWYASPASTCSSSVDCNLELILEAPCSVNIATFGVQARADCCPDRSPTEMTLSGSSDSGSTWTQIGSMSGVTWSSNNQTQMFNADLTQGPFSWFKFDVQRTGTSGTDHVMIGNLYLFTPSQSVSSGSFLLPPSDIGGGDTWTQDSAVQYASLDTFYKAYSGGGLCDGTYRVRASRTWNTWCSPAGAFDHTEWPSSGSSSFGWCVPNGDQAAGTSGPDESGFYLILEVPCVVQVSRFGLRSRTGSHPTPYKLELLGSSDSGTSWVSIGSFDQEGSWGYPETRWWDAGATVGFNWFKFDIKRLDWASASLPGVNEFYTFGSIASCNNEATDPEPNTLSTGVVRMDSGQTGNVGDTAVFTYGCYPAYQYLMTRAAAVTFTCSVDSTGSVAWRGGSLPSCLELAIGAFLLPPPDIGQGNTWTEDSSVTYNGLNTFFKDHPTGYCKGRYRARSGRQWRTHQVSPPQGAFDHVQYTSSYSGQAGWGVPNVQVAQAIDSSTDSTTHYVIIEMPCAVNLAHFGVQHVSGLADQYNPGKLEVLGSLDEGATWTSLGSFDQQTGWSGGETRYWNADDSSLGPFNWFKFDLKRTAGAAEIPFISECLIYALLGSPAAEVLPPYDIGLYDTWTTSQPWSGGDLTVDCSKTTSSGTCPGEYTQTSTISTKFWAHPCGMFDGSDSNSGGTWATGGGTNGRDAGADSNHFRILGLPSGCLAYLYTYRMQTDGAVYPWKGKVEGSTDASTWTEIFSFEGVQSWASGSVKTFTGNPNLGPFRYFRFTHLRASTSGGAMLPLREIDPFVFFDGVLSCNEASDPQPNSLTANVTRTDAGGQTGSPGTLVVFSYGCDVGFALDSSADVTFNCTQDFKNIATWKGTPPTCSAVPCDQANDPQPNTVGSNVARVDTSQTGNTGDTATFTYTCDNGYSLDSAGSVSFSCTGDSLGVSTWKGTPPTCSAASCDEVNDSQPNTLSAQVIRSDSGQTGTTTDTATFTYSCNNGYELVGSGTPTFTCTATGLGSSEWQGTVPTCTDIDECTAGTHDCDANAACSNTAGSFTCACNSGYSSGTCNPTINVGTTVTTLPPSDIAAGDSWIEDSSTTYRDKNTFYTDYSGSDASCQGRYRVMSDVGWNSGNSPAQAFDRVNPTGGATSYWRTAQNANQRGGGTLPDREIIIQLPCSVQLAGWGAASRDAGWSGADTMLHTFWVQGSNDNVVWQTLDYHSTNTWGTPTESGVLFNFEVDSCLGTFSYFRFLIERRARISDGPIHVADIVLYPPASCDEVNDSQPNTLSAQVIRSDSGQTGTTTDTATFTYSCNNGYQVVGSPTTTFTCTATGVGTSAWQGGSVPSCTAASCDQATDPDPNALPAQVTRTDTSQTGTTTDTATFTYSCNNGYQVAGSPTTTFTCTGTGVGTSTWQGGTLPTCTVNLGVTATTLPPTDIADGGTWTQDSSVQLNGVDSFYTAYSGSDTSCQGTYRVMSSVGWAHVHNPARLFDGVKSGAALITAGSINGRALDALPADEIIVSLPCSVEVAGWSVIAGQSGTATCDEVNDSQPNTLSAQVIRSDSGQTGTTTDTATFTYSCNNGYQVVGSPTTTFTCTATGVGTSAWQGGSVPSCTAASCDQATDPDPNALPAQVTSTDTSQTGTTTDTATFTYSCNNGYQVVGSATTTFTCTGTGVGTSTWQGGTLPTCTAVSCDEVNDPDPNTLTAQVVRTDNSQTGTTTDTATFTYSCNNGYQLVGSASTTFTCTGTALGTSAWQGGTIPTCTAVSCDEVSDPDPNAMSAQVIRSDSGQSGTTTQTATFTYSCNNGYQVVGTPTTTFTCTGSGVGTSTWQGGTLPICTAVSCDEVNDSDPNTLSAEVIRTDNSQTGSTTDTATFTYSCNDGYQIVGSPTTTFTCTGTALATSTWQGGTVPTCTAVSCNEASDPQPNTLGAQVIRSDSGQVGTTTQSTNFGFSCNNGYQLDSSGTVSFACTGTAYSTSQWQGTPPTCSAVACDEVNDPQPNTLSSNVQRADSGQSGSTTDTATFTYTCDIGYSLDSAAAVSFSCTGDSYSVSSWKGTPPTCSAVSCDEANDPQPNLLDANNTRVDSGQSGVTGDTAVFTYSCLPGFALDGPGAVTFSCTADSLGVSSWKGTPISCTAVSCNETTDSQPNSPAANSLRNDAGGQTGNTGDLAVFNYSCNAGYVFVAGSEAQFTCTGDAVGVSTWKGTPPDCFNFDECTNQTHNCYPDVSTCTDTVGSFECACNLGFQGDGLVTCAFTAGPVVRDICEPDGSTPAAEVTANYNTEGGVIQQWQSDNAALPGSADLAADSLAALDEKLQQCLAVASPAEKEQIAKDSASSAVETISNLLVRPCA</sequence>
<feature type="domain" description="EGF-like" evidence="9">
    <location>
        <begin position="1049"/>
        <end position="1087"/>
    </location>
</feature>
<feature type="domain" description="Sushi" evidence="10">
    <location>
        <begin position="2009"/>
        <end position="2082"/>
    </location>
</feature>
<keyword evidence="5 7" id="KW-1015">Disulfide bond</keyword>
<feature type="domain" description="Sushi" evidence="10">
    <location>
        <begin position="1635"/>
        <end position="1709"/>
    </location>
</feature>
<dbReference type="PROSITE" id="PS50026">
    <property type="entry name" value="EGF_3"/>
    <property type="match status" value="2"/>
</dbReference>
<dbReference type="GO" id="GO:0005509">
    <property type="term" value="F:calcium ion binding"/>
    <property type="evidence" value="ECO:0007669"/>
    <property type="project" value="InterPro"/>
</dbReference>
<dbReference type="Pfam" id="PF00084">
    <property type="entry name" value="Sushi"/>
    <property type="match status" value="7"/>
</dbReference>
<keyword evidence="4" id="KW-0677">Repeat</keyword>
<evidence type="ECO:0000259" key="10">
    <source>
        <dbReference type="PROSITE" id="PS50923"/>
    </source>
</evidence>
<dbReference type="SMART" id="SM00179">
    <property type="entry name" value="EGF_CA"/>
    <property type="match status" value="2"/>
</dbReference>
<organism evidence="11">
    <name type="scientific">Chromera velia CCMP2878</name>
    <dbReference type="NCBI Taxonomy" id="1169474"/>
    <lineage>
        <taxon>Eukaryota</taxon>
        <taxon>Sar</taxon>
        <taxon>Alveolata</taxon>
        <taxon>Colpodellida</taxon>
        <taxon>Chromeraceae</taxon>
        <taxon>Chromera</taxon>
    </lineage>
</organism>
<dbReference type="InterPro" id="IPR035976">
    <property type="entry name" value="Sushi/SCR/CCP_sf"/>
</dbReference>
<evidence type="ECO:0000256" key="6">
    <source>
        <dbReference type="ARBA" id="ARBA00023180"/>
    </source>
</evidence>
<keyword evidence="1 7" id="KW-0245">EGF-like domain</keyword>
<keyword evidence="6" id="KW-0325">Glycoprotein</keyword>
<dbReference type="PANTHER" id="PTHR19325:SF560">
    <property type="entry name" value="SUSHI, VON WILLEBRAND FACTOR TYPE A, EGF AND PENTRAXIN DOMAIN-CONTAINING PROTEIN 1"/>
    <property type="match status" value="1"/>
</dbReference>
<feature type="domain" description="Sushi" evidence="10">
    <location>
        <begin position="1293"/>
        <end position="1367"/>
    </location>
</feature>
<dbReference type="Pfam" id="PF07645">
    <property type="entry name" value="EGF_CA"/>
    <property type="match status" value="2"/>
</dbReference>
<comment type="caution">
    <text evidence="7">Lacks conserved residue(s) required for the propagation of feature annotation.</text>
</comment>
<feature type="domain" description="Sushi" evidence="10">
    <location>
        <begin position="2157"/>
        <end position="2231"/>
    </location>
</feature>
<dbReference type="PROSITE" id="PS01187">
    <property type="entry name" value="EGF_CA"/>
    <property type="match status" value="2"/>
</dbReference>
<accession>A0A0G4HIU4</accession>
<proteinExistence type="predicted"/>
<keyword evidence="2" id="KW-0768">Sushi</keyword>
<gene>
    <name evidence="11" type="ORF">Cvel_6986</name>
</gene>
<feature type="domain" description="Sushi" evidence="10">
    <location>
        <begin position="1785"/>
        <end position="1859"/>
    </location>
</feature>
<dbReference type="SMART" id="SM00181">
    <property type="entry name" value="EGF"/>
    <property type="match status" value="2"/>
</dbReference>
<dbReference type="CDD" id="cd00033">
    <property type="entry name" value="CCP"/>
    <property type="match status" value="2"/>
</dbReference>
<feature type="domain" description="Sushi" evidence="10">
    <location>
        <begin position="902"/>
        <end position="975"/>
    </location>
</feature>
<evidence type="ECO:0000256" key="7">
    <source>
        <dbReference type="PROSITE-ProRule" id="PRU00076"/>
    </source>
</evidence>
<feature type="domain" description="Sushi" evidence="10">
    <location>
        <begin position="1368"/>
        <end position="1442"/>
    </location>
</feature>
<dbReference type="InterPro" id="IPR000742">
    <property type="entry name" value="EGF"/>
</dbReference>
<dbReference type="InterPro" id="IPR008979">
    <property type="entry name" value="Galactose-bd-like_sf"/>
</dbReference>
<feature type="region of interest" description="Disordered" evidence="8">
    <location>
        <begin position="2018"/>
        <end position="2037"/>
    </location>
</feature>
<feature type="domain" description="Sushi" evidence="10">
    <location>
        <begin position="2083"/>
        <end position="2156"/>
    </location>
</feature>
<dbReference type="FunFam" id="2.10.25.10:FF:000038">
    <property type="entry name" value="Fibrillin 2"/>
    <property type="match status" value="1"/>
</dbReference>
<feature type="domain" description="Sushi" evidence="10">
    <location>
        <begin position="1710"/>
        <end position="1784"/>
    </location>
</feature>
<protein>
    <recommendedName>
        <fullName evidence="12">Sushi, von Willebrand factor type A, EGF and pentraxin domain-containing protein 1</fullName>
    </recommendedName>
</protein>
<feature type="domain" description="Sushi" evidence="10">
    <location>
        <begin position="976"/>
        <end position="1049"/>
    </location>
</feature>
<dbReference type="Gene3D" id="2.10.25.10">
    <property type="entry name" value="Laminin"/>
    <property type="match status" value="2"/>
</dbReference>
<dbReference type="PROSITE" id="PS50923">
    <property type="entry name" value="SUSHI"/>
    <property type="match status" value="13"/>
</dbReference>
<dbReference type="Gene3D" id="2.60.120.260">
    <property type="entry name" value="Galactose-binding domain-like"/>
    <property type="match status" value="1"/>
</dbReference>
<dbReference type="SMART" id="SM00032">
    <property type="entry name" value="CCP"/>
    <property type="match status" value="14"/>
</dbReference>
<dbReference type="PROSITE" id="PS00010">
    <property type="entry name" value="ASX_HYDROXYL"/>
    <property type="match status" value="2"/>
</dbReference>
<dbReference type="VEuPathDB" id="CryptoDB:Cvel_6986"/>
<feature type="domain" description="Sushi" evidence="10">
    <location>
        <begin position="1935"/>
        <end position="2008"/>
    </location>
</feature>
<dbReference type="Gene3D" id="2.10.70.10">
    <property type="entry name" value="Complement Module, domain 1"/>
    <property type="match status" value="13"/>
</dbReference>
<dbReference type="SUPFAM" id="SSF57535">
    <property type="entry name" value="Complement control module/SCR domain"/>
    <property type="match status" value="14"/>
</dbReference>
<dbReference type="SUPFAM" id="SSF49785">
    <property type="entry name" value="Galactose-binding domain-like"/>
    <property type="match status" value="1"/>
</dbReference>